<dbReference type="PANTHER" id="PTHR47099">
    <property type="entry name" value="METHYLCOBAMIDE:COM METHYLTRANSFERASE MTBA"/>
    <property type="match status" value="1"/>
</dbReference>
<gene>
    <name evidence="2" type="ORF">ENO26_02695</name>
</gene>
<comment type="caution">
    <text evidence="2">The sequence shown here is derived from an EMBL/GenBank/DDBJ whole genome shotgun (WGS) entry which is preliminary data.</text>
</comment>
<dbReference type="AlphaFoldDB" id="A0A7J2U0V5"/>
<accession>A0A7J2U0V5</accession>
<evidence type="ECO:0000313" key="2">
    <source>
        <dbReference type="EMBL" id="HEM66468.1"/>
    </source>
</evidence>
<proteinExistence type="predicted"/>
<dbReference type="InterPro" id="IPR052024">
    <property type="entry name" value="Methanogen_methyltrans"/>
</dbReference>
<dbReference type="InterPro" id="IPR038071">
    <property type="entry name" value="UROD/MetE-like_sf"/>
</dbReference>
<dbReference type="Pfam" id="PF01208">
    <property type="entry name" value="URO-D"/>
    <property type="match status" value="1"/>
</dbReference>
<dbReference type="SUPFAM" id="SSF51726">
    <property type="entry name" value="UROD/MetE-like"/>
    <property type="match status" value="1"/>
</dbReference>
<dbReference type="PANTHER" id="PTHR47099:SF1">
    <property type="entry name" value="METHYLCOBAMIDE:COM METHYLTRANSFERASE MTBA"/>
    <property type="match status" value="1"/>
</dbReference>
<reference evidence="2" key="1">
    <citation type="journal article" date="2020" name="mSystems">
        <title>Genome- and Community-Level Interaction Insights into Carbon Utilization and Element Cycling Functions of Hydrothermarchaeota in Hydrothermal Sediment.</title>
        <authorList>
            <person name="Zhou Z."/>
            <person name="Liu Y."/>
            <person name="Xu W."/>
            <person name="Pan J."/>
            <person name="Luo Z.H."/>
            <person name="Li M."/>
        </authorList>
    </citation>
    <scope>NUCLEOTIDE SEQUENCE [LARGE SCALE GENOMIC DNA]</scope>
    <source>
        <strain evidence="2">SpSt-125</strain>
    </source>
</reference>
<organism evidence="2">
    <name type="scientific">Ignisphaera aggregans</name>
    <dbReference type="NCBI Taxonomy" id="334771"/>
    <lineage>
        <taxon>Archaea</taxon>
        <taxon>Thermoproteota</taxon>
        <taxon>Thermoprotei</taxon>
        <taxon>Desulfurococcales</taxon>
        <taxon>Desulfurococcaceae</taxon>
        <taxon>Ignisphaera</taxon>
    </lineage>
</organism>
<dbReference type="GO" id="GO:0004853">
    <property type="term" value="F:uroporphyrinogen decarboxylase activity"/>
    <property type="evidence" value="ECO:0007669"/>
    <property type="project" value="InterPro"/>
</dbReference>
<dbReference type="GO" id="GO:0006779">
    <property type="term" value="P:porphyrin-containing compound biosynthetic process"/>
    <property type="evidence" value="ECO:0007669"/>
    <property type="project" value="InterPro"/>
</dbReference>
<dbReference type="InterPro" id="IPR000257">
    <property type="entry name" value="Uroporphyrinogen_deCOase"/>
</dbReference>
<name>A0A7J2U0V5_9CREN</name>
<feature type="domain" description="Uroporphyrinogen decarboxylase (URO-D)" evidence="1">
    <location>
        <begin position="169"/>
        <end position="355"/>
    </location>
</feature>
<dbReference type="Gene3D" id="3.20.20.210">
    <property type="match status" value="1"/>
</dbReference>
<dbReference type="EMBL" id="DSEU01000015">
    <property type="protein sequence ID" value="HEM66468.1"/>
    <property type="molecule type" value="Genomic_DNA"/>
</dbReference>
<evidence type="ECO:0000259" key="1">
    <source>
        <dbReference type="Pfam" id="PF01208"/>
    </source>
</evidence>
<sequence>MVSRRDAYLRIARFGFPKTILATIAPFYPVWNTYREKLENIAKRYPELFPYYNSEEVVYTDPPGIPYTNIVKVDAFGCVWRSKVIGYIGEVIKYPLDDWGKFKDFRLPDPEAGVPTESGEINYLTKPGEIKAIVPWDSIFNSMERARERGEVVSAWLPHGFLFLRLIYLRGWSNIFMDMYRRREELYKLIEMLTDYYLEIIKIYKKNFSSIDVFTFGDDLGGSDRPLIRVEHFKEFIYPAYRKIFREAKSSGALVYLHTDGCTVELWDLLIDAGVDILNIQDKPNGLENILKLRGRIAINLDIDRQLLAHGKPSEVREYVTKVLELFKDPRGGFMVYCEVHPPANLETIEVLARTLVENLSLE</sequence>
<protein>
    <recommendedName>
        <fullName evidence="1">Uroporphyrinogen decarboxylase (URO-D) domain-containing protein</fullName>
    </recommendedName>
</protein>